<evidence type="ECO:0000256" key="1">
    <source>
        <dbReference type="ARBA" id="ARBA00004123"/>
    </source>
</evidence>
<feature type="region of interest" description="Disordered" evidence="6">
    <location>
        <begin position="84"/>
        <end position="110"/>
    </location>
</feature>
<reference evidence="8 9" key="1">
    <citation type="submission" date="2017-09" db="EMBL/GenBank/DDBJ databases">
        <title>WGS assembly of Aquilegia coerulea Goldsmith.</title>
        <authorList>
            <person name="Hodges S."/>
            <person name="Kramer E."/>
            <person name="Nordborg M."/>
            <person name="Tomkins J."/>
            <person name="Borevitz J."/>
            <person name="Derieg N."/>
            <person name="Yan J."/>
            <person name="Mihaltcheva S."/>
            <person name="Hayes R.D."/>
            <person name="Rokhsar D."/>
        </authorList>
    </citation>
    <scope>NUCLEOTIDE SEQUENCE [LARGE SCALE GENOMIC DNA]</scope>
    <source>
        <strain evidence="9">cv. Goldsmith</strain>
    </source>
</reference>
<dbReference type="GO" id="GO:0003677">
    <property type="term" value="F:DNA binding"/>
    <property type="evidence" value="ECO:0007669"/>
    <property type="project" value="UniProtKB-KW"/>
</dbReference>
<keyword evidence="3" id="KW-0238">DNA-binding</keyword>
<proteinExistence type="predicted"/>
<dbReference type="InterPro" id="IPR016177">
    <property type="entry name" value="DNA-bd_dom_sf"/>
</dbReference>
<sequence length="159" mass="17188">MARRSANKSNAKEHQFRGVSRRLLGGRYVAQMYDRKNKCILFIGSYGTAKEAALAYDAKTREIHGSKAVTNFCSRQSAKVDMSASSHLKLQTHGSTDSSPKPMLGSGSGLINGDEQTTTFASCDSTVLSNNCADSSSTTMDMPFRGLDVDLNQLPPSEI</sequence>
<evidence type="ECO:0000256" key="3">
    <source>
        <dbReference type="ARBA" id="ARBA00023125"/>
    </source>
</evidence>
<dbReference type="PANTHER" id="PTHR31677:SF196">
    <property type="entry name" value="ETHYLENE-RESPONSIVE TRANSCRIPTION FACTOR ERF109"/>
    <property type="match status" value="1"/>
</dbReference>
<feature type="domain" description="AP2/ERF" evidence="7">
    <location>
        <begin position="15"/>
        <end position="73"/>
    </location>
</feature>
<evidence type="ECO:0000256" key="4">
    <source>
        <dbReference type="ARBA" id="ARBA00023163"/>
    </source>
</evidence>
<keyword evidence="4" id="KW-0804">Transcription</keyword>
<dbReference type="InParanoid" id="A0A2G5CZ79"/>
<gene>
    <name evidence="8" type="ORF">AQUCO_03300041v1</name>
</gene>
<organism evidence="8 9">
    <name type="scientific">Aquilegia coerulea</name>
    <name type="common">Rocky mountain columbine</name>
    <dbReference type="NCBI Taxonomy" id="218851"/>
    <lineage>
        <taxon>Eukaryota</taxon>
        <taxon>Viridiplantae</taxon>
        <taxon>Streptophyta</taxon>
        <taxon>Embryophyta</taxon>
        <taxon>Tracheophyta</taxon>
        <taxon>Spermatophyta</taxon>
        <taxon>Magnoliopsida</taxon>
        <taxon>Ranunculales</taxon>
        <taxon>Ranunculaceae</taxon>
        <taxon>Thalictroideae</taxon>
        <taxon>Aquilegia</taxon>
    </lineage>
</organism>
<keyword evidence="5" id="KW-0539">Nucleus</keyword>
<name>A0A2G5CZ79_AQUCA</name>
<dbReference type="SUPFAM" id="SSF54171">
    <property type="entry name" value="DNA-binding domain"/>
    <property type="match status" value="1"/>
</dbReference>
<dbReference type="InterPro" id="IPR001471">
    <property type="entry name" value="AP2/ERF_dom"/>
</dbReference>
<accession>A0A2G5CZ79</accession>
<dbReference type="Gene3D" id="3.30.730.10">
    <property type="entry name" value="AP2/ERF domain"/>
    <property type="match status" value="1"/>
</dbReference>
<evidence type="ECO:0000313" key="9">
    <source>
        <dbReference type="Proteomes" id="UP000230069"/>
    </source>
</evidence>
<evidence type="ECO:0000256" key="6">
    <source>
        <dbReference type="SAM" id="MobiDB-lite"/>
    </source>
</evidence>
<dbReference type="SMART" id="SM00380">
    <property type="entry name" value="AP2"/>
    <property type="match status" value="1"/>
</dbReference>
<comment type="subcellular location">
    <subcellularLocation>
        <location evidence="1">Nucleus</location>
    </subcellularLocation>
</comment>
<dbReference type="EMBL" id="KZ305050">
    <property type="protein sequence ID" value="PIA36572.1"/>
    <property type="molecule type" value="Genomic_DNA"/>
</dbReference>
<keyword evidence="9" id="KW-1185">Reference proteome</keyword>
<dbReference type="GO" id="GO:0005634">
    <property type="term" value="C:nucleus"/>
    <property type="evidence" value="ECO:0007669"/>
    <property type="project" value="UniProtKB-SubCell"/>
</dbReference>
<dbReference type="InterPro" id="IPR036955">
    <property type="entry name" value="AP2/ERF_dom_sf"/>
</dbReference>
<evidence type="ECO:0000313" key="8">
    <source>
        <dbReference type="EMBL" id="PIA36572.1"/>
    </source>
</evidence>
<dbReference type="AlphaFoldDB" id="A0A2G5CZ79"/>
<dbReference type="STRING" id="218851.A0A2G5CZ79"/>
<dbReference type="PANTHER" id="PTHR31677">
    <property type="entry name" value="AP2 DOMAIN CLASS TRANSCRIPTION FACTOR"/>
    <property type="match status" value="1"/>
</dbReference>
<evidence type="ECO:0000256" key="2">
    <source>
        <dbReference type="ARBA" id="ARBA00023015"/>
    </source>
</evidence>
<dbReference type="CDD" id="cd00018">
    <property type="entry name" value="AP2"/>
    <property type="match status" value="1"/>
</dbReference>
<dbReference type="PROSITE" id="PS51032">
    <property type="entry name" value="AP2_ERF"/>
    <property type="match status" value="1"/>
</dbReference>
<protein>
    <recommendedName>
        <fullName evidence="7">AP2/ERF domain-containing protein</fullName>
    </recommendedName>
</protein>
<evidence type="ECO:0000256" key="5">
    <source>
        <dbReference type="ARBA" id="ARBA00023242"/>
    </source>
</evidence>
<evidence type="ECO:0000259" key="7">
    <source>
        <dbReference type="PROSITE" id="PS51032"/>
    </source>
</evidence>
<keyword evidence="2" id="KW-0805">Transcription regulation</keyword>
<feature type="compositionally biased region" description="Polar residues" evidence="6">
    <location>
        <begin position="84"/>
        <end position="99"/>
    </location>
</feature>
<dbReference type="GO" id="GO:0003700">
    <property type="term" value="F:DNA-binding transcription factor activity"/>
    <property type="evidence" value="ECO:0007669"/>
    <property type="project" value="InterPro"/>
</dbReference>
<dbReference type="Proteomes" id="UP000230069">
    <property type="component" value="Unassembled WGS sequence"/>
</dbReference>